<sequence>MERIRRGWFGADPKPDVELPPVGPGFVSMDDAARYAHEQIGSQSDVEYGGVILQSLADELFYATDPIEGGENYFDMTTVLNLDSNKQYVHPEGYRCVAEYHSHPDLFDQYKANHPDFSDRRINALNSFYSEEDLVANILEPAFFTAFYLSGPQGSLFKHVCTRSDTERRFGVWLETKQPFGRPDGYDGVVENFFKKVASVSKLSIVVSNAVWGGSTGEVPDSWKPYSPFVPKKRELPPCGPVQASLTAAIGHAQARLADKPAAIQQAYVLKHDDKHLYAVTEPSGSVGAQQSVQELFPTDTDGKHQLPAKFHLNAVYLGSGGNAAPVTTRQPWLYRNFFWAPELARHLYQGRLVPELLKQGAYSIFLGTQDGALLRYTCSFSEAEAQLYRVTPDGAIVDNNIDSALVAGSLKPSEFVLRLAAAGQLTVLKTSKAGKGSKLWSRTGSVGADWRPFADIALPTYSPPFISADDAARWAHMMIGQRRDIEYGGVILKRRNRYYATHPIPDRRDTFDHKLLLARDSEGRFIAPDDHSAEAFYHSHPVDTAQIQAHFPDFTPDQVTLFNNFYSEADQLFSFENRAFAKNHYFSGPDDVLLKYVSSGSAQERNLEQQLRGGPGETSSDFEFPVRRLANAGELWVLIANRVWGGVRGRVTQGWRLGTPVTNTGDVQQQPFCSEVLPRPELAVKRALELSGAASKPGAFGFVLKHTRDDAYVATFATSRRYPLFSPEEVFPKRDGRLQLPSNYRLEAIYFTSWYETHEVAARETWLANTFFTPAQVVAATRQAQATRTIQDPARGLSLYMLATDSALLAFRIPEATRTSELVRESATGGLHDNGAQAALLAGTLTPRDYARRIIAATDLRVVQGGGLWRTEGSVDAGADLLASRYQVTLSRSFLSARDAVTYAHEQIGNRRDRAYGGYVLKGTDGRFVVTEPMESLAEPFAFTLFFPVGNLGPLIPPEPYVLQGRYGSHAELSMVDPAPVLRRGWTRNEALVHQQMFSCDEMYSVIHAKRVAWLSASASCLLEYTPGNSSHEQLLLNNIAPDAGPNSLQRRLDSGEVKPVEWVWRVAEAGDLKIVQGNSFWGPRGSVFNDWSFNFDYAPRSGPPDFATYGAVFDSADEAARNLHGRVHGRNLAQAACFAFILKHRDKEHYIASEVVGVGANNVLFNLNSLFKPLEVGGFEFPDGFILHGLFRSQQWARRGLDRFNAWLTLFFVTPQVLYSALFEAQRGRTNSLRLYFSTFDGALLSYAPFPIDVKGGGDADNLLVRASEQLRSGLMRPQKFIQDWALRGALRVIRTSQCWDKPGVVDPMWTGYATMMPRRMGPAFASVDDAARYAATRIGNGLRRAYGGVIVRLVNGLFAATEPLVLPPQGLTTDWIYPDPIVAAGQYPGGSVMVARYRSVVDQEVPLLLSATQKSIYKSMIPSAALATLLHVETQIKREYVFSLTGSILSYQVSGSAEEQLLKQRLAPLNRARGDYADNTVEQQLRDGTLSPQDFVTQLAKAGEFCVVKGDALWGAARRITVKFISNVPLVPDQDIRAVLFDSPCGPVFTRALDAVRYAQRLSTPQADVAFGYLLKAVNKPLYMTTLALVRENFTDFEQVFINGQLPQDFVIDGLYLVGSNVAIAPATDEMALSFFPPQYLARALNFVSHARNRHVLPLYLLCADGALLTYTLSQDASLYSWTSHAHLDLPHLLEGSLKVLDYVRRLAADGLLYVRVTSEVWSRNERVGTQWQPKNTPHSFSENPHFHSFCGPLYLYPDDAARYAQGLVPSFQEKQYLGAVLMPQDTQGYVALDPVEDRAGTPGNNTLDLLFWKGKAGFDVPAGNDLGTYRIAAVQAFYKAIDSTSSLAPLDKNLLGNFVAKDDLRGYLEVIKDNAPSAKSCYLACRGGALLKYVPAFTNAEARLLGPNGAPDPSVLVDQLRSHGTLMVLYADAFWTRRGVLGEGWIGARVETQEAWYGHDEL</sequence>
<dbReference type="InterPro" id="IPR025479">
    <property type="entry name" value="DUF4329"/>
</dbReference>
<dbReference type="EMBL" id="JYLN01000004">
    <property type="protein sequence ID" value="KRP72445.1"/>
    <property type="molecule type" value="Genomic_DNA"/>
</dbReference>
<evidence type="ECO:0000313" key="2">
    <source>
        <dbReference type="EMBL" id="KRP72445.1"/>
    </source>
</evidence>
<dbReference type="PATRIC" id="fig|1615673.3.peg.3853"/>
<feature type="domain" description="DUF4329" evidence="1">
    <location>
        <begin position="30"/>
        <end position="168"/>
    </location>
</feature>
<name>A0A0R3AKP7_9PSED</name>
<proteinExistence type="predicted"/>
<dbReference type="OrthoDB" id="7029244at2"/>
<dbReference type="Pfam" id="PF14220">
    <property type="entry name" value="DUF4329"/>
    <property type="match status" value="1"/>
</dbReference>
<organism evidence="2 3">
    <name type="scientific">Pseudomonas paralactis</name>
    <dbReference type="NCBI Taxonomy" id="1615673"/>
    <lineage>
        <taxon>Bacteria</taxon>
        <taxon>Pseudomonadati</taxon>
        <taxon>Pseudomonadota</taxon>
        <taxon>Gammaproteobacteria</taxon>
        <taxon>Pseudomonadales</taxon>
        <taxon>Pseudomonadaceae</taxon>
        <taxon>Pseudomonas</taxon>
    </lineage>
</organism>
<dbReference type="RefSeq" id="WP_082629620.1">
    <property type="nucleotide sequence ID" value="NZ_JYLN01000004.1"/>
</dbReference>
<evidence type="ECO:0000313" key="3">
    <source>
        <dbReference type="Proteomes" id="UP000050852"/>
    </source>
</evidence>
<gene>
    <name evidence="2" type="ORF">TX23_13960</name>
</gene>
<comment type="caution">
    <text evidence="2">The sequence shown here is derived from an EMBL/GenBank/DDBJ whole genome shotgun (WGS) entry which is preliminary data.</text>
</comment>
<protein>
    <recommendedName>
        <fullName evidence="1">DUF4329 domain-containing protein</fullName>
    </recommendedName>
</protein>
<reference evidence="2 3" key="1">
    <citation type="submission" date="2015-02" db="EMBL/GenBank/DDBJ databases">
        <title>Two Pseudomonas sp. nov., isolated from raw milk.</title>
        <authorList>
            <person name="Wenning M."/>
            <person name="von Neubeck M."/>
            <person name="Huptas C."/>
            <person name="Scherer S."/>
        </authorList>
    </citation>
    <scope>NUCLEOTIDE SEQUENCE [LARGE SCALE GENOMIC DNA]</scope>
    <source>
        <strain evidence="2 3">DSM 29164</strain>
    </source>
</reference>
<evidence type="ECO:0000259" key="1">
    <source>
        <dbReference type="Pfam" id="PF14220"/>
    </source>
</evidence>
<accession>A0A0R3AKP7</accession>
<dbReference type="Proteomes" id="UP000050852">
    <property type="component" value="Unassembled WGS sequence"/>
</dbReference>